<keyword evidence="8" id="KW-1185">Reference proteome</keyword>
<dbReference type="PROSITE" id="PS50234">
    <property type="entry name" value="VWFA"/>
    <property type="match status" value="1"/>
</dbReference>
<dbReference type="PRINTS" id="PR00723">
    <property type="entry name" value="SUBTILISIN"/>
</dbReference>
<proteinExistence type="inferred from homology"/>
<dbReference type="GO" id="GO:0004252">
    <property type="term" value="F:serine-type endopeptidase activity"/>
    <property type="evidence" value="ECO:0007669"/>
    <property type="project" value="UniProtKB-UniRule"/>
</dbReference>
<name>A0A553JZM0_9ACTN</name>
<dbReference type="PANTHER" id="PTHR42884">
    <property type="entry name" value="PROPROTEIN CONVERTASE SUBTILISIN/KEXIN-RELATED"/>
    <property type="match status" value="1"/>
</dbReference>
<keyword evidence="2 4" id="KW-0378">Hydrolase</keyword>
<dbReference type="PANTHER" id="PTHR42884:SF14">
    <property type="entry name" value="NEUROENDOCRINE CONVERTASE 1"/>
    <property type="match status" value="1"/>
</dbReference>
<dbReference type="InterPro" id="IPR036465">
    <property type="entry name" value="vWFA_dom_sf"/>
</dbReference>
<dbReference type="SUPFAM" id="SSF53300">
    <property type="entry name" value="vWA-like"/>
    <property type="match status" value="1"/>
</dbReference>
<feature type="active site" description="Charge relay system" evidence="4">
    <location>
        <position position="269"/>
    </location>
</feature>
<dbReference type="InterPro" id="IPR022398">
    <property type="entry name" value="Peptidase_S8_His-AS"/>
</dbReference>
<protein>
    <submittedName>
        <fullName evidence="7">S8 family serine peptidase</fullName>
    </submittedName>
</protein>
<evidence type="ECO:0000256" key="1">
    <source>
        <dbReference type="ARBA" id="ARBA00022670"/>
    </source>
</evidence>
<dbReference type="Gene3D" id="3.40.50.410">
    <property type="entry name" value="von Willebrand factor, type A domain"/>
    <property type="match status" value="1"/>
</dbReference>
<dbReference type="PROSITE" id="PS00138">
    <property type="entry name" value="SUBTILASE_SER"/>
    <property type="match status" value="1"/>
</dbReference>
<comment type="similarity">
    <text evidence="4">Belongs to the peptidase S8 family.</text>
</comment>
<evidence type="ECO:0000256" key="5">
    <source>
        <dbReference type="SAM" id="MobiDB-lite"/>
    </source>
</evidence>
<dbReference type="PROSITE" id="PS51892">
    <property type="entry name" value="SUBTILASE"/>
    <property type="match status" value="1"/>
</dbReference>
<dbReference type="InterPro" id="IPR015500">
    <property type="entry name" value="Peptidase_S8_subtilisin-rel"/>
</dbReference>
<dbReference type="GO" id="GO:0016020">
    <property type="term" value="C:membrane"/>
    <property type="evidence" value="ECO:0007669"/>
    <property type="project" value="TreeGrafter"/>
</dbReference>
<feature type="domain" description="VWFA" evidence="6">
    <location>
        <begin position="627"/>
        <end position="812"/>
    </location>
</feature>
<dbReference type="InterPro" id="IPR000209">
    <property type="entry name" value="Peptidase_S8/S53_dom"/>
</dbReference>
<dbReference type="Proteomes" id="UP000317638">
    <property type="component" value="Unassembled WGS sequence"/>
</dbReference>
<gene>
    <name evidence="7" type="ORF">FOJ82_11560</name>
</gene>
<comment type="caution">
    <text evidence="7">The sequence shown here is derived from an EMBL/GenBank/DDBJ whole genome shotgun (WGS) entry which is preliminary data.</text>
</comment>
<evidence type="ECO:0000313" key="8">
    <source>
        <dbReference type="Proteomes" id="UP000317638"/>
    </source>
</evidence>
<keyword evidence="3 4" id="KW-0720">Serine protease</keyword>
<dbReference type="Pfam" id="PF00082">
    <property type="entry name" value="Peptidase_S8"/>
    <property type="match status" value="1"/>
</dbReference>
<accession>A0A553JZM0</accession>
<dbReference type="EMBL" id="VKKG01000004">
    <property type="protein sequence ID" value="TRY17894.1"/>
    <property type="molecule type" value="Genomic_DNA"/>
</dbReference>
<dbReference type="InterPro" id="IPR002035">
    <property type="entry name" value="VWF_A"/>
</dbReference>
<dbReference type="AlphaFoldDB" id="A0A553JZM0"/>
<evidence type="ECO:0000313" key="7">
    <source>
        <dbReference type="EMBL" id="TRY17894.1"/>
    </source>
</evidence>
<dbReference type="PROSITE" id="PS00137">
    <property type="entry name" value="SUBTILASE_HIS"/>
    <property type="match status" value="1"/>
</dbReference>
<evidence type="ECO:0000259" key="6">
    <source>
        <dbReference type="PROSITE" id="PS50234"/>
    </source>
</evidence>
<dbReference type="InterPro" id="IPR036852">
    <property type="entry name" value="Peptidase_S8/S53_dom_sf"/>
</dbReference>
<dbReference type="GO" id="GO:0016485">
    <property type="term" value="P:protein processing"/>
    <property type="evidence" value="ECO:0007669"/>
    <property type="project" value="TreeGrafter"/>
</dbReference>
<dbReference type="InterPro" id="IPR023828">
    <property type="entry name" value="Peptidase_S8_Ser-AS"/>
</dbReference>
<feature type="region of interest" description="Disordered" evidence="5">
    <location>
        <begin position="1053"/>
        <end position="1072"/>
    </location>
</feature>
<dbReference type="Gene3D" id="3.40.50.200">
    <property type="entry name" value="Peptidase S8/S53 domain"/>
    <property type="match status" value="1"/>
</dbReference>
<evidence type="ECO:0000256" key="2">
    <source>
        <dbReference type="ARBA" id="ARBA00022801"/>
    </source>
</evidence>
<reference evidence="7 8" key="1">
    <citation type="submission" date="2019-07" db="EMBL/GenBank/DDBJ databases">
        <authorList>
            <person name="Zhou L.-Y."/>
        </authorList>
    </citation>
    <scope>NUCLEOTIDE SEQUENCE [LARGE SCALE GENOMIC DNA]</scope>
    <source>
        <strain evidence="7 8">YIM 101269</strain>
    </source>
</reference>
<feature type="active site" description="Charge relay system" evidence="4">
    <location>
        <position position="228"/>
    </location>
</feature>
<dbReference type="SUPFAM" id="SSF52743">
    <property type="entry name" value="Subtilisin-like"/>
    <property type="match status" value="1"/>
</dbReference>
<evidence type="ECO:0000256" key="3">
    <source>
        <dbReference type="ARBA" id="ARBA00022825"/>
    </source>
</evidence>
<sequence length="1174" mass="123605">MNRHYYRKDQPVEVEEMEAVVAVHTDETADDANRYQRRATDGRAAIRKAAPELDDDTIDAFERAGWLVVKENATTRRSVREGNVPDGADAAGRLVVHDDGRVVIATDVLTVQLDPSLDRPEVDAELEAAGLTVLVELRFAPNLFEVRTGNGDALDASVALHENPNFVFAEPSFVEHVPQRFTPTDPDYADQWQWNNTGAGGGTAGADVAAEAAWDHTRGAGIRVAVVDNGFDADHEDLAAGVGAGSGFFVSGSPVTFTAGTAGMPDEDHGTFCAGMVGAREGNARGGVGAAPESELMLVACLTDQVGSQATLARAIAYAADPTTEVATANADDGADIIVSSLGPNGANWALMTVLDLALQAAAANGRGGLGTAIFWAASNGNNVDVSLDQVVSHPDVIAVVRSDRNDMEDNAARGAEVELIAPGVNVVSTQSGDNYGPSTGTSFAAPCAAGCAALALSADPGMTRDQLRQLMRDTAEQIGGVVYDAAGHNDDYGFGRVNAFDAVAQAARRIQLLTSHVTFNDVPEAETTARAVVWEVSGVEDLTFEVVSGPTTTSGPAGSFSLLLGSSTTVPAPGIGATEHARIWLTHTGTNAGDTAAGEVVVRSVQTGQEWTVPISANTVERPTAGLVMVMDKSGSMDWDAGDGRSRVEVLRESANVLVDLLRPDTGIGVVRFDHDAGVVMNVVDAGPEIFGAGRAQAAAAVAGHVANPAGATSIGDGVASAGTMLDTVAGTYDTTAMIVLTDGQENAPAYIADVAGSIDDTVFAIGLGEPSAINPAKLTQLTNGTGGYVNMTGVLSVDERFLLAKYYMQILAGVNNEQIVLDPSGWIQPGDAVKVPFQLSRADSATDVILLVPAPWVVNFQLVTPSGETITPTTAGATFVTGSNVAYYRLTLPHVDAGGGEHWAGEWTALLEVDRDRFHKWLSHLESTDLSTYEQAVAHGVHYSLEVHSRSSLTLKASLHQKDIEPGATMHLVARLAEYDLPVDGDRATVRAELVGPAGNDVVKLMPSGGGVFEAEYVAKHYGIYRFRLVAEGRSLHRERFTREQLLSGSIYVPRPPEGDPEPPKESGSGCEERIRILIEVLHDRRLAKLLDAALGEYGTDLAEVIECLRKLVDTNQPGPVVRPKLPIDVVRPPLVRPIRALEPAESAGEARLTATALADGLRRLAADLDRA</sequence>
<dbReference type="CDD" id="cd00198">
    <property type="entry name" value="vWFA"/>
    <property type="match status" value="1"/>
</dbReference>
<dbReference type="Pfam" id="PF13519">
    <property type="entry name" value="VWA_2"/>
    <property type="match status" value="1"/>
</dbReference>
<evidence type="ECO:0000256" key="4">
    <source>
        <dbReference type="PROSITE-ProRule" id="PRU01240"/>
    </source>
</evidence>
<dbReference type="RefSeq" id="WP_143938634.1">
    <property type="nucleotide sequence ID" value="NZ_VKKG01000004.1"/>
</dbReference>
<dbReference type="OrthoDB" id="2874181at2"/>
<dbReference type="SMART" id="SM00327">
    <property type="entry name" value="VWA"/>
    <property type="match status" value="1"/>
</dbReference>
<organism evidence="7 8">
    <name type="scientific">Tessaracoccus rhinocerotis</name>
    <dbReference type="NCBI Taxonomy" id="1689449"/>
    <lineage>
        <taxon>Bacteria</taxon>
        <taxon>Bacillati</taxon>
        <taxon>Actinomycetota</taxon>
        <taxon>Actinomycetes</taxon>
        <taxon>Propionibacteriales</taxon>
        <taxon>Propionibacteriaceae</taxon>
        <taxon>Tessaracoccus</taxon>
    </lineage>
</organism>
<keyword evidence="1 4" id="KW-0645">Protease</keyword>
<feature type="active site" description="Charge relay system" evidence="4">
    <location>
        <position position="443"/>
    </location>
</feature>